<protein>
    <submittedName>
        <fullName evidence="1">Uncharacterized protein</fullName>
    </submittedName>
</protein>
<dbReference type="Proteomes" id="UP001162992">
    <property type="component" value="Chromosome 7"/>
</dbReference>
<proteinExistence type="predicted"/>
<name>A0ACC2D8I1_DIPCM</name>
<gene>
    <name evidence="1" type="ORF">O6H91_07G107000</name>
</gene>
<accession>A0ACC2D8I1</accession>
<keyword evidence="2" id="KW-1185">Reference proteome</keyword>
<comment type="caution">
    <text evidence="1">The sequence shown here is derived from an EMBL/GenBank/DDBJ whole genome shotgun (WGS) entry which is preliminary data.</text>
</comment>
<reference evidence="2" key="1">
    <citation type="journal article" date="2024" name="Proc. Natl. Acad. Sci. U.S.A.">
        <title>Extraordinary preservation of gene collinearity over three hundred million years revealed in homosporous lycophytes.</title>
        <authorList>
            <person name="Li C."/>
            <person name="Wickell D."/>
            <person name="Kuo L.Y."/>
            <person name="Chen X."/>
            <person name="Nie B."/>
            <person name="Liao X."/>
            <person name="Peng D."/>
            <person name="Ji J."/>
            <person name="Jenkins J."/>
            <person name="Williams M."/>
            <person name="Shu S."/>
            <person name="Plott C."/>
            <person name="Barry K."/>
            <person name="Rajasekar S."/>
            <person name="Grimwood J."/>
            <person name="Han X."/>
            <person name="Sun S."/>
            <person name="Hou Z."/>
            <person name="He W."/>
            <person name="Dai G."/>
            <person name="Sun C."/>
            <person name="Schmutz J."/>
            <person name="Leebens-Mack J.H."/>
            <person name="Li F.W."/>
            <person name="Wang L."/>
        </authorList>
    </citation>
    <scope>NUCLEOTIDE SEQUENCE [LARGE SCALE GENOMIC DNA]</scope>
    <source>
        <strain evidence="2">cv. PW_Plant_1</strain>
    </source>
</reference>
<evidence type="ECO:0000313" key="2">
    <source>
        <dbReference type="Proteomes" id="UP001162992"/>
    </source>
</evidence>
<evidence type="ECO:0000313" key="1">
    <source>
        <dbReference type="EMBL" id="KAJ7550575.1"/>
    </source>
</evidence>
<organism evidence="1 2">
    <name type="scientific">Diphasiastrum complanatum</name>
    <name type="common">Issler's clubmoss</name>
    <name type="synonym">Lycopodium complanatum</name>
    <dbReference type="NCBI Taxonomy" id="34168"/>
    <lineage>
        <taxon>Eukaryota</taxon>
        <taxon>Viridiplantae</taxon>
        <taxon>Streptophyta</taxon>
        <taxon>Embryophyta</taxon>
        <taxon>Tracheophyta</taxon>
        <taxon>Lycopodiopsida</taxon>
        <taxon>Lycopodiales</taxon>
        <taxon>Lycopodiaceae</taxon>
        <taxon>Lycopodioideae</taxon>
        <taxon>Diphasiastrum</taxon>
    </lineage>
</organism>
<sequence length="154" mass="17226">MVAQSLSDTGAAVSRHTQMEELKVVWSAHQSRFQTSDGLAFLAYELRSSSDGKHRSKTTREVMDLQLAFVPPGQRGLGVAEMLCDFAFVFAKENGWRVMPTCSYVVNSFLPRHPEWKELVNPGFLKPDWYESGSQVELVSFGPDACNPLLLSKL</sequence>
<dbReference type="EMBL" id="CM055098">
    <property type="protein sequence ID" value="KAJ7550575.1"/>
    <property type="molecule type" value="Genomic_DNA"/>
</dbReference>